<reference evidence="13 16" key="4">
    <citation type="submission" date="2019-02" db="EMBL/GenBank/DDBJ databases">
        <authorList>
            <consortium name="Pathogen Informatics"/>
        </authorList>
    </citation>
    <scope>NUCLEOTIDE SEQUENCE [LARGE SCALE GENOMIC DNA]</scope>
    <source>
        <strain evidence="13 16">3012STDY7078520</strain>
    </source>
</reference>
<evidence type="ECO:0000256" key="1">
    <source>
        <dbReference type="ARBA" id="ARBA00001198"/>
    </source>
</evidence>
<keyword evidence="7 12" id="KW-0647">Proteasome</keyword>
<protein>
    <recommendedName>
        <fullName evidence="9">Proteasome subunit beta</fullName>
        <ecNumber evidence="9">3.4.25.1</ecNumber>
    </recommendedName>
</protein>
<dbReference type="Proteomes" id="UP000076612">
    <property type="component" value="Unassembled WGS sequence"/>
</dbReference>
<reference evidence="10" key="2">
    <citation type="submission" date="2016-01" db="EMBL/GenBank/DDBJ databases">
        <authorList>
            <person name="Hong K.W."/>
        </authorList>
    </citation>
    <scope>NUCLEOTIDE SEQUENCE</scope>
    <source>
        <strain evidence="10">M40</strain>
    </source>
</reference>
<comment type="catalytic activity">
    <reaction evidence="1">
        <text>Cleavage of peptide bonds with very broad specificity.</text>
        <dbReference type="EC" id="3.4.25.1"/>
    </reaction>
</comment>
<dbReference type="CDD" id="cd01906">
    <property type="entry name" value="proteasome_protease_HslV"/>
    <property type="match status" value="1"/>
</dbReference>
<dbReference type="GO" id="GO:0005737">
    <property type="term" value="C:cytoplasm"/>
    <property type="evidence" value="ECO:0007669"/>
    <property type="project" value="TreeGrafter"/>
</dbReference>
<evidence type="ECO:0000313" key="13">
    <source>
        <dbReference type="EMBL" id="VEW12149.1"/>
    </source>
</evidence>
<dbReference type="PROSITE" id="PS51476">
    <property type="entry name" value="PROTEASOME_BETA_2"/>
    <property type="match status" value="1"/>
</dbReference>
<evidence type="ECO:0000313" key="12">
    <source>
        <dbReference type="EMBL" id="QPS32854.1"/>
    </source>
</evidence>
<sequence length="266" mass="27980">MAGFPPAYLSSTSNSLTDLLRDLAPEALPRWNGADHGAEVPEGTTIICFRTASGILMAGDRRATIGNLIASHAMEKVRPADDFSVIGIAGTAGVALDLIRLFQLELEHYEKIEDARLSLGGKANRLAAMLRGNLGLAMQGLSVVPMFAGVDESRPDGQIFSFDVTGGKYEEHRFHAIGSGSGFARGALKKLWEPALETEAAIAVAVEALFDAADDDSATGGPDFVRAIAPTVFTVELGTGVTQIPAAQVLATATEVVAERTRKAQS</sequence>
<dbReference type="Pfam" id="PF00227">
    <property type="entry name" value="Proteasome"/>
    <property type="match status" value="1"/>
</dbReference>
<evidence type="ECO:0000256" key="8">
    <source>
        <dbReference type="ARBA" id="ARBA00023145"/>
    </source>
</evidence>
<dbReference type="Gene3D" id="3.60.20.10">
    <property type="entry name" value="Glutamine Phosphoribosylpyrophosphate, subunit 1, domain 1"/>
    <property type="match status" value="1"/>
</dbReference>
<dbReference type="EMBL" id="LQQR01000067">
    <property type="protein sequence ID" value="KZE11066.1"/>
    <property type="molecule type" value="Genomic_DNA"/>
</dbReference>
<evidence type="ECO:0000313" key="10">
    <source>
        <dbReference type="EMBL" id="KZE11066.1"/>
    </source>
</evidence>
<dbReference type="GeneID" id="99772896"/>
<dbReference type="EMBL" id="CP065682">
    <property type="protein sequence ID" value="QPS32854.1"/>
    <property type="molecule type" value="Genomic_DNA"/>
</dbReference>
<evidence type="ECO:0000313" key="17">
    <source>
        <dbReference type="Proteomes" id="UP000594979"/>
    </source>
</evidence>
<evidence type="ECO:0000256" key="5">
    <source>
        <dbReference type="ARBA" id="ARBA00022801"/>
    </source>
</evidence>
<dbReference type="KEGG" id="bcau:I6G59_12810"/>
<reference evidence="14" key="1">
    <citation type="submission" date="2016-01" db="EMBL/GenBank/DDBJ databases">
        <title>Draft genome of Chromobacterium sp. F49.</title>
        <authorList>
            <person name="Hong K.W."/>
        </authorList>
    </citation>
    <scope>NUCLEOTIDE SEQUENCE [LARGE SCALE GENOMIC DNA]</scope>
    <source>
        <strain evidence="14">M40</strain>
    </source>
</reference>
<organism evidence="12 17">
    <name type="scientific">Brevibacterium casei</name>
    <dbReference type="NCBI Taxonomy" id="33889"/>
    <lineage>
        <taxon>Bacteria</taxon>
        <taxon>Bacillati</taxon>
        <taxon>Actinomycetota</taxon>
        <taxon>Actinomycetes</taxon>
        <taxon>Micrococcales</taxon>
        <taxon>Brevibacteriaceae</taxon>
        <taxon>Brevibacterium</taxon>
    </lineage>
</organism>
<evidence type="ECO:0000256" key="4">
    <source>
        <dbReference type="ARBA" id="ARBA00022698"/>
    </source>
</evidence>
<evidence type="ECO:0000313" key="15">
    <source>
        <dbReference type="Proteomes" id="UP000216867"/>
    </source>
</evidence>
<dbReference type="Proteomes" id="UP000386281">
    <property type="component" value="Unassembled WGS sequence"/>
</dbReference>
<dbReference type="PANTHER" id="PTHR32194">
    <property type="entry name" value="METALLOPROTEASE TLDD"/>
    <property type="match status" value="1"/>
</dbReference>
<dbReference type="RefSeq" id="WP_009375810.1">
    <property type="nucleotide sequence ID" value="NZ_CAACXN010000014.1"/>
</dbReference>
<dbReference type="EC" id="3.4.25.1" evidence="9"/>
<reference evidence="11 15" key="3">
    <citation type="submission" date="2017-04" db="EMBL/GenBank/DDBJ databases">
        <title>Kefir bacterial isolates.</title>
        <authorList>
            <person name="Kim Y."/>
            <person name="Blasche S."/>
            <person name="Patil K.R."/>
        </authorList>
    </citation>
    <scope>NUCLEOTIDE SEQUENCE [LARGE SCALE GENOMIC DNA]</scope>
    <source>
        <strain evidence="11 15">OG2</strain>
    </source>
</reference>
<dbReference type="Proteomes" id="UP000594979">
    <property type="component" value="Chromosome"/>
</dbReference>
<evidence type="ECO:0000256" key="9">
    <source>
        <dbReference type="NCBIfam" id="TIGR03690"/>
    </source>
</evidence>
<keyword evidence="2" id="KW-0963">Cytoplasm</keyword>
<evidence type="ECO:0000313" key="14">
    <source>
        <dbReference type="Proteomes" id="UP000076612"/>
    </source>
</evidence>
<name>A0A161RZS8_9MICO</name>
<dbReference type="InterPro" id="IPR029055">
    <property type="entry name" value="Ntn_hydrolases_N"/>
</dbReference>
<evidence type="ECO:0000256" key="2">
    <source>
        <dbReference type="ARBA" id="ARBA00022490"/>
    </source>
</evidence>
<dbReference type="PANTHER" id="PTHR32194:SF0">
    <property type="entry name" value="ATP-DEPENDENT PROTEASE SUBUNIT HSLV"/>
    <property type="match status" value="1"/>
</dbReference>
<dbReference type="InterPro" id="IPR001353">
    <property type="entry name" value="Proteasome_sua/b"/>
</dbReference>
<keyword evidence="8" id="KW-0865">Zymogen</keyword>
<evidence type="ECO:0000256" key="3">
    <source>
        <dbReference type="ARBA" id="ARBA00022670"/>
    </source>
</evidence>
<proteinExistence type="predicted"/>
<dbReference type="SUPFAM" id="SSF56235">
    <property type="entry name" value="N-terminal nucleophile aminohydrolases (Ntn hydrolases)"/>
    <property type="match status" value="1"/>
</dbReference>
<dbReference type="GO" id="GO:0010498">
    <property type="term" value="P:proteasomal protein catabolic process"/>
    <property type="evidence" value="ECO:0007669"/>
    <property type="project" value="UniProtKB-UniRule"/>
</dbReference>
<dbReference type="EMBL" id="NCWY01000003">
    <property type="protein sequence ID" value="PAK96583.1"/>
    <property type="molecule type" value="Genomic_DNA"/>
</dbReference>
<dbReference type="GO" id="GO:0004298">
    <property type="term" value="F:threonine-type endopeptidase activity"/>
    <property type="evidence" value="ECO:0007669"/>
    <property type="project" value="UniProtKB-UniRule"/>
</dbReference>
<dbReference type="STRING" id="33889.AVW13_02815"/>
<dbReference type="InterPro" id="IPR023333">
    <property type="entry name" value="Proteasome_suB-type"/>
</dbReference>
<evidence type="ECO:0000256" key="6">
    <source>
        <dbReference type="ARBA" id="ARBA00022813"/>
    </source>
</evidence>
<dbReference type="Proteomes" id="UP000216867">
    <property type="component" value="Unassembled WGS sequence"/>
</dbReference>
<keyword evidence="5 12" id="KW-0378">Hydrolase</keyword>
<dbReference type="InterPro" id="IPR022483">
    <property type="entry name" value="PSB_actinobac"/>
</dbReference>
<reference evidence="12 17" key="5">
    <citation type="submission" date="2020-12" db="EMBL/GenBank/DDBJ databases">
        <title>FDA dAtabase for Regulatory Grade micrObial Sequences (FDA-ARGOS): Supporting development and validation of Infectious Disease Dx tests.</title>
        <authorList>
            <person name="Sproer C."/>
            <person name="Gronow S."/>
            <person name="Severitt S."/>
            <person name="Schroder I."/>
            <person name="Tallon L."/>
            <person name="Sadzewicz L."/>
            <person name="Zhao X."/>
            <person name="Boylan J."/>
            <person name="Ott S."/>
            <person name="Bowen H."/>
            <person name="Vavikolanu K."/>
            <person name="Mehta A."/>
            <person name="Aluvathingal J."/>
            <person name="Nadendla S."/>
            <person name="Lowell S."/>
            <person name="Myers T."/>
            <person name="Yan Y."/>
            <person name="Sichtig H."/>
        </authorList>
    </citation>
    <scope>NUCLEOTIDE SEQUENCE [LARGE SCALE GENOMIC DNA]</scope>
    <source>
        <strain evidence="12 17">FDAARGOS_902</strain>
    </source>
</reference>
<dbReference type="GO" id="GO:0005839">
    <property type="term" value="C:proteasome core complex"/>
    <property type="evidence" value="ECO:0007669"/>
    <property type="project" value="UniProtKB-UniRule"/>
</dbReference>
<keyword evidence="6" id="KW-0068">Autocatalytic cleavage</keyword>
<dbReference type="NCBIfam" id="TIGR03690">
    <property type="entry name" value="20S_bact_beta"/>
    <property type="match status" value="1"/>
</dbReference>
<accession>A0A161RZS8</accession>
<keyword evidence="3" id="KW-0645">Protease</keyword>
<evidence type="ECO:0000313" key="16">
    <source>
        <dbReference type="Proteomes" id="UP000386281"/>
    </source>
</evidence>
<evidence type="ECO:0000313" key="11">
    <source>
        <dbReference type="EMBL" id="PAK96583.1"/>
    </source>
</evidence>
<dbReference type="EMBL" id="CAACXN010000014">
    <property type="protein sequence ID" value="VEW12149.1"/>
    <property type="molecule type" value="Genomic_DNA"/>
</dbReference>
<gene>
    <name evidence="12" type="primary">prcB</name>
    <name evidence="10" type="ORF">AVW13_02815</name>
    <name evidence="11" type="ORF">B8X04_04550</name>
    <name evidence="12" type="ORF">I6G59_12810</name>
    <name evidence="13" type="ORF">NCTC12391_01269</name>
</gene>
<evidence type="ECO:0000256" key="7">
    <source>
        <dbReference type="ARBA" id="ARBA00022942"/>
    </source>
</evidence>
<keyword evidence="4" id="KW-0888">Threonine protease</keyword>
<dbReference type="AlphaFoldDB" id="A0A161RZS8"/>